<reference evidence="2 3" key="1">
    <citation type="submission" date="2023-04" db="EMBL/GenBank/DDBJ databases">
        <title>A novel bacteria isolated from coastal sediment.</title>
        <authorList>
            <person name="Liu X.-J."/>
            <person name="Du Z.-J."/>
        </authorList>
    </citation>
    <scope>NUCLEOTIDE SEQUENCE [LARGE SCALE GENOMIC DNA]</scope>
    <source>
        <strain evidence="2 3">SDUM461003</strain>
    </source>
</reference>
<evidence type="ECO:0000313" key="2">
    <source>
        <dbReference type="EMBL" id="MDQ8207193.1"/>
    </source>
</evidence>
<evidence type="ECO:0000313" key="3">
    <source>
        <dbReference type="Proteomes" id="UP001225316"/>
    </source>
</evidence>
<feature type="transmembrane region" description="Helical" evidence="1">
    <location>
        <begin position="190"/>
        <end position="214"/>
    </location>
</feature>
<proteinExistence type="predicted"/>
<feature type="transmembrane region" description="Helical" evidence="1">
    <location>
        <begin position="141"/>
        <end position="162"/>
    </location>
</feature>
<protein>
    <submittedName>
        <fullName evidence="2">PepSY-associated TM helix domain-containing protein</fullName>
    </submittedName>
</protein>
<dbReference type="PANTHER" id="PTHR34219">
    <property type="entry name" value="IRON-REGULATED INNER MEMBRANE PROTEIN-RELATED"/>
    <property type="match status" value="1"/>
</dbReference>
<keyword evidence="3" id="KW-1185">Reference proteome</keyword>
<accession>A0ABU1ASQ4</accession>
<dbReference type="Pfam" id="PF03929">
    <property type="entry name" value="PepSY_TM"/>
    <property type="match status" value="1"/>
</dbReference>
<gene>
    <name evidence="2" type="ORF">QEH52_06720</name>
</gene>
<feature type="transmembrane region" description="Helical" evidence="1">
    <location>
        <begin position="7"/>
        <end position="34"/>
    </location>
</feature>
<feature type="transmembrane region" description="Helical" evidence="1">
    <location>
        <begin position="348"/>
        <end position="369"/>
    </location>
</feature>
<keyword evidence="1" id="KW-1133">Transmembrane helix</keyword>
<sequence>MKFRRIIFWLHLIAGIFTGVLVAIMSFTGIAIAFEEEILQWVDRDLIGHESDVSEVLELESLIQTAKEAHPELAIDLIQIPSDPHANYQAFVRWEGPLYINPHTGETFETKSHTAHEILHTLEALHRWLAFSGDWLQGGRVVMGTANIIFVFLCVSGLYLWFPRKWNWRQIKPRLLWKRRLKGKARDYRWHNVIGFWSLPVLVLLAVTAIAISFRWGHDLVFQLYGETPPEARNFGMMAVEPASFPAPDTSADRLPLEAYVNTLADAYPNWEALGIHLPSEEALESRDVSLKTFVIFPDSMPSRAYMPVELDPFTGNILQATHFNDRSAGLRARIWVRFLHTGEAFGLISKVIASIACFGALLLVYTGFSLSWRRFFKN</sequence>
<dbReference type="RefSeq" id="WP_308949329.1">
    <property type="nucleotide sequence ID" value="NZ_JARXHW010000011.1"/>
</dbReference>
<comment type="caution">
    <text evidence="2">The sequence shown here is derived from an EMBL/GenBank/DDBJ whole genome shotgun (WGS) entry which is preliminary data.</text>
</comment>
<keyword evidence="1" id="KW-0812">Transmembrane</keyword>
<dbReference type="Proteomes" id="UP001225316">
    <property type="component" value="Unassembled WGS sequence"/>
</dbReference>
<keyword evidence="1" id="KW-0472">Membrane</keyword>
<dbReference type="InterPro" id="IPR005625">
    <property type="entry name" value="PepSY-ass_TM"/>
</dbReference>
<evidence type="ECO:0000256" key="1">
    <source>
        <dbReference type="SAM" id="Phobius"/>
    </source>
</evidence>
<name>A0ABU1ASQ4_9BACT</name>
<organism evidence="2 3">
    <name type="scientific">Thalassobacterium maritimum</name>
    <dbReference type="NCBI Taxonomy" id="3041265"/>
    <lineage>
        <taxon>Bacteria</taxon>
        <taxon>Pseudomonadati</taxon>
        <taxon>Verrucomicrobiota</taxon>
        <taxon>Opitutia</taxon>
        <taxon>Puniceicoccales</taxon>
        <taxon>Coraliomargaritaceae</taxon>
        <taxon>Thalassobacterium</taxon>
    </lineage>
</organism>
<dbReference type="EMBL" id="JARXHW010000011">
    <property type="protein sequence ID" value="MDQ8207193.1"/>
    <property type="molecule type" value="Genomic_DNA"/>
</dbReference>